<feature type="transmembrane region" description="Helical" evidence="1">
    <location>
        <begin position="6"/>
        <end position="26"/>
    </location>
</feature>
<organism evidence="3 4">
    <name type="scientific">Pedobacter nutrimenti</name>
    <dbReference type="NCBI Taxonomy" id="1241337"/>
    <lineage>
        <taxon>Bacteria</taxon>
        <taxon>Pseudomonadati</taxon>
        <taxon>Bacteroidota</taxon>
        <taxon>Sphingobacteriia</taxon>
        <taxon>Sphingobacteriales</taxon>
        <taxon>Sphingobacteriaceae</taxon>
        <taxon>Pedobacter</taxon>
    </lineage>
</organism>
<comment type="caution">
    <text evidence="3">The sequence shown here is derived from an EMBL/GenBank/DDBJ whole genome shotgun (WGS) entry which is preliminary data.</text>
</comment>
<evidence type="ECO:0000313" key="4">
    <source>
        <dbReference type="Proteomes" id="UP000248198"/>
    </source>
</evidence>
<feature type="transmembrane region" description="Helical" evidence="1">
    <location>
        <begin position="56"/>
        <end position="74"/>
    </location>
</feature>
<dbReference type="PANTHER" id="PTHR37464">
    <property type="entry name" value="BLL2463 PROTEIN"/>
    <property type="match status" value="1"/>
</dbReference>
<dbReference type="Proteomes" id="UP000248198">
    <property type="component" value="Unassembled WGS sequence"/>
</dbReference>
<keyword evidence="4" id="KW-1185">Reference proteome</keyword>
<dbReference type="NCBIfam" id="TIGR02226">
    <property type="entry name" value="two_anch"/>
    <property type="match status" value="1"/>
</dbReference>
<evidence type="ECO:0000256" key="1">
    <source>
        <dbReference type="SAM" id="Phobius"/>
    </source>
</evidence>
<dbReference type="InterPro" id="IPR024163">
    <property type="entry name" value="Aerotolerance_reg_N"/>
</dbReference>
<keyword evidence="1" id="KW-0472">Membrane</keyword>
<protein>
    <submittedName>
        <fullName evidence="3">Putative membrane protein (TIGR02226 family)</fullName>
    </submittedName>
</protein>
<evidence type="ECO:0000313" key="3">
    <source>
        <dbReference type="EMBL" id="PYF73863.1"/>
    </source>
</evidence>
<dbReference type="EMBL" id="QKLU01000004">
    <property type="protein sequence ID" value="PYF73863.1"/>
    <property type="molecule type" value="Genomic_DNA"/>
</dbReference>
<gene>
    <name evidence="3" type="ORF">B0O44_10433</name>
</gene>
<feature type="domain" description="Aerotolerance regulator N-terminal" evidence="2">
    <location>
        <begin position="1"/>
        <end position="76"/>
    </location>
</feature>
<proteinExistence type="predicted"/>
<dbReference type="RefSeq" id="WP_110830540.1">
    <property type="nucleotide sequence ID" value="NZ_QKLU01000004.1"/>
</dbReference>
<dbReference type="PANTHER" id="PTHR37464:SF1">
    <property type="entry name" value="BLL2463 PROTEIN"/>
    <property type="match status" value="1"/>
</dbReference>
<dbReference type="Pfam" id="PF07584">
    <property type="entry name" value="BatA"/>
    <property type="match status" value="1"/>
</dbReference>
<name>A0A318UCQ5_9SPHI</name>
<dbReference type="OrthoDB" id="9810200at2"/>
<sequence length="679" mass="77020">MNFLYPGFLFALTAVAIPVLIHLFNFRKYTKVQFSSIQFLKEVKERDASKEKLKDLLILLSRILAIIFLVFAFSRPYLSSKDAVDPGKALVVRLYIDNSFSMESVNKDGSLLDEAKRRAKEIAGSYGPNTKFQLMTNDFLGKHQRLVSYEELMQLLDEVKISAVYRTLDQVLSRQAAQDHPGFNHQDFLISDFQSNFTGSKVLKSPGPVSLVKLNPNVLPNIAIDSVWFLSAVHRPQDTEKLVVRLRNYTAEPARGLPLKLMIANTQKAAHTLEIPAHGVLNDTLSFGGLQLGWQKGTLSIKDYPVTFDDVLNFTFQVDKERKILNIKGNVAEKYISTLFVADPYFKVTEMPESNIRYTSFSDFDLIVLNELKEPSSGLAGQLNTYLQQGGTVVLFPDLNVSPVLYSSFLKSLSLPEVSGLSVSALTVDHINLGHEIFRGVFEQVPKNIDLPKVNRFFSYKEQNRVNKQNLMELPPKQLFFAEYIAGQGKLYLSATSVDIKDSNLPEHPVFVPLMYKIALSNSRKQPLYYTIGSSDLLEHEKIVLKNNQSLRLFSENFEAIPELRQTPGKSLLYIADQVKKPGFYELKKTDSLLAIYAFNDDRRESEMQYASDEGLRKIFPDHQVRVYQASKEKLNFGSSAKNNSTDLWKLCLVLCAVFLAVEVLLIRFFNHTKNIQKT</sequence>
<accession>A0A318UCQ5</accession>
<evidence type="ECO:0000259" key="2">
    <source>
        <dbReference type="Pfam" id="PF07584"/>
    </source>
</evidence>
<reference evidence="3 4" key="1">
    <citation type="submission" date="2018-06" db="EMBL/GenBank/DDBJ databases">
        <title>Genomic Encyclopedia of Archaeal and Bacterial Type Strains, Phase II (KMG-II): from individual species to whole genera.</title>
        <authorList>
            <person name="Goeker M."/>
        </authorList>
    </citation>
    <scope>NUCLEOTIDE SEQUENCE [LARGE SCALE GENOMIC DNA]</scope>
    <source>
        <strain evidence="3 4">DSM 27372</strain>
    </source>
</reference>
<feature type="transmembrane region" description="Helical" evidence="1">
    <location>
        <begin position="648"/>
        <end position="670"/>
    </location>
</feature>
<dbReference type="InterPro" id="IPR011933">
    <property type="entry name" value="Double_TM_dom"/>
</dbReference>
<keyword evidence="1" id="KW-1133">Transmembrane helix</keyword>
<keyword evidence="1" id="KW-0812">Transmembrane</keyword>
<dbReference type="AlphaFoldDB" id="A0A318UCQ5"/>